<feature type="domain" description="Quinolinate phosphoribosyl transferase C-terminal" evidence="13">
    <location>
        <begin position="116"/>
        <end position="281"/>
    </location>
</feature>
<dbReference type="FunFam" id="3.20.20.70:FF:000030">
    <property type="entry name" value="Nicotinate-nucleotide pyrophosphorylase, carboxylating"/>
    <property type="match status" value="1"/>
</dbReference>
<protein>
    <recommendedName>
        <fullName evidence="11">Probable nicotinate-nucleotide pyrophosphorylase [carboxylating]</fullName>
        <ecNumber evidence="5">2.4.2.19</ecNumber>
    </recommendedName>
    <alternativeName>
        <fullName evidence="9">Quinolinate phosphoribosyltransferase [decarboxylating]</fullName>
    </alternativeName>
</protein>
<keyword evidence="6" id="KW-0662">Pyridine nucleotide biosynthesis</keyword>
<evidence type="ECO:0000256" key="4">
    <source>
        <dbReference type="ARBA" id="ARBA00011218"/>
    </source>
</evidence>
<dbReference type="PANTHER" id="PTHR32179:SF3">
    <property type="entry name" value="NICOTINATE-NUCLEOTIDE PYROPHOSPHORYLASE [CARBOXYLATING]"/>
    <property type="match status" value="1"/>
</dbReference>
<comment type="pathway">
    <text evidence="2">Cofactor biosynthesis; NAD(+) biosynthesis; nicotinate D-ribonucleotide from quinolinate: step 1/1.</text>
</comment>
<dbReference type="GO" id="GO:0034213">
    <property type="term" value="P:quinolinate catabolic process"/>
    <property type="evidence" value="ECO:0007669"/>
    <property type="project" value="TreeGrafter"/>
</dbReference>
<dbReference type="SUPFAM" id="SSF51690">
    <property type="entry name" value="Nicotinate/Quinolinate PRTase C-terminal domain-like"/>
    <property type="match status" value="1"/>
</dbReference>
<dbReference type="Pfam" id="PF02749">
    <property type="entry name" value="QRPTase_N"/>
    <property type="match status" value="1"/>
</dbReference>
<dbReference type="Gene3D" id="3.20.20.70">
    <property type="entry name" value="Aldolase class I"/>
    <property type="match status" value="1"/>
</dbReference>
<comment type="similarity">
    <text evidence="3 12">Belongs to the NadC/ModD family.</text>
</comment>
<evidence type="ECO:0000313" key="16">
    <source>
        <dbReference type="Proteomes" id="UP000176480"/>
    </source>
</evidence>
<evidence type="ECO:0000313" key="15">
    <source>
        <dbReference type="EMBL" id="OGK51720.1"/>
    </source>
</evidence>
<feature type="domain" description="Quinolinate phosphoribosyl transferase N-terminal" evidence="14">
    <location>
        <begin position="29"/>
        <end position="114"/>
    </location>
</feature>
<dbReference type="NCBIfam" id="TIGR00078">
    <property type="entry name" value="nadC"/>
    <property type="match status" value="1"/>
</dbReference>
<dbReference type="EMBL" id="MGAR01000020">
    <property type="protein sequence ID" value="OGK51720.1"/>
    <property type="molecule type" value="Genomic_DNA"/>
</dbReference>
<dbReference type="GO" id="GO:0005737">
    <property type="term" value="C:cytoplasm"/>
    <property type="evidence" value="ECO:0007669"/>
    <property type="project" value="TreeGrafter"/>
</dbReference>
<dbReference type="InterPro" id="IPR037128">
    <property type="entry name" value="Quinolinate_PRibosylTase_N_sf"/>
</dbReference>
<dbReference type="InterPro" id="IPR036068">
    <property type="entry name" value="Nicotinate_pribotase-like_C"/>
</dbReference>
<dbReference type="InterPro" id="IPR022412">
    <property type="entry name" value="Quinolinate_PRibosylTrfase_N"/>
</dbReference>
<evidence type="ECO:0000259" key="13">
    <source>
        <dbReference type="Pfam" id="PF01729"/>
    </source>
</evidence>
<evidence type="ECO:0000256" key="7">
    <source>
        <dbReference type="ARBA" id="ARBA00022676"/>
    </source>
</evidence>
<dbReference type="AlphaFoldDB" id="A0A1F7J7Y1"/>
<dbReference type="Pfam" id="PF01729">
    <property type="entry name" value="QRPTase_C"/>
    <property type="match status" value="1"/>
</dbReference>
<evidence type="ECO:0000256" key="2">
    <source>
        <dbReference type="ARBA" id="ARBA00004893"/>
    </source>
</evidence>
<comment type="subunit">
    <text evidence="4">Hexamer formed by 3 homodimers.</text>
</comment>
<dbReference type="CDD" id="cd01572">
    <property type="entry name" value="QPRTase"/>
    <property type="match status" value="1"/>
</dbReference>
<comment type="catalytic activity">
    <reaction evidence="10">
        <text>nicotinate beta-D-ribonucleotide + CO2 + diphosphate = quinolinate + 5-phospho-alpha-D-ribose 1-diphosphate + 2 H(+)</text>
        <dbReference type="Rhea" id="RHEA:12733"/>
        <dbReference type="ChEBI" id="CHEBI:15378"/>
        <dbReference type="ChEBI" id="CHEBI:16526"/>
        <dbReference type="ChEBI" id="CHEBI:29959"/>
        <dbReference type="ChEBI" id="CHEBI:33019"/>
        <dbReference type="ChEBI" id="CHEBI:57502"/>
        <dbReference type="ChEBI" id="CHEBI:58017"/>
        <dbReference type="EC" id="2.4.2.19"/>
    </reaction>
</comment>
<proteinExistence type="inferred from homology"/>
<organism evidence="15 16">
    <name type="scientific">Candidatus Roizmanbacteria bacterium RIFCSPLOWO2_01_FULL_41_22</name>
    <dbReference type="NCBI Taxonomy" id="1802067"/>
    <lineage>
        <taxon>Bacteria</taxon>
        <taxon>Candidatus Roizmaniibacteriota</taxon>
    </lineage>
</organism>
<dbReference type="InterPro" id="IPR027277">
    <property type="entry name" value="NadC/ModD"/>
</dbReference>
<keyword evidence="8 12" id="KW-0808">Transferase</keyword>
<dbReference type="InterPro" id="IPR004393">
    <property type="entry name" value="NadC"/>
</dbReference>
<dbReference type="UniPathway" id="UPA00253">
    <property type="reaction ID" value="UER00331"/>
</dbReference>
<dbReference type="GO" id="GO:0009435">
    <property type="term" value="P:NAD+ biosynthetic process"/>
    <property type="evidence" value="ECO:0007669"/>
    <property type="project" value="UniProtKB-UniPathway"/>
</dbReference>
<evidence type="ECO:0000256" key="12">
    <source>
        <dbReference type="PIRNR" id="PIRNR006250"/>
    </source>
</evidence>
<dbReference type="EC" id="2.4.2.19" evidence="5"/>
<evidence type="ECO:0000256" key="9">
    <source>
        <dbReference type="ARBA" id="ARBA00033102"/>
    </source>
</evidence>
<gene>
    <name evidence="15" type="ORF">A2966_01190</name>
</gene>
<evidence type="ECO:0000259" key="14">
    <source>
        <dbReference type="Pfam" id="PF02749"/>
    </source>
</evidence>
<dbReference type="PANTHER" id="PTHR32179">
    <property type="entry name" value="NICOTINATE-NUCLEOTIDE PYROPHOSPHORYLASE [CARBOXYLATING]"/>
    <property type="match status" value="1"/>
</dbReference>
<reference evidence="15 16" key="1">
    <citation type="journal article" date="2016" name="Nat. Commun.">
        <title>Thousands of microbial genomes shed light on interconnected biogeochemical processes in an aquifer system.</title>
        <authorList>
            <person name="Anantharaman K."/>
            <person name="Brown C.T."/>
            <person name="Hug L.A."/>
            <person name="Sharon I."/>
            <person name="Castelle C.J."/>
            <person name="Probst A.J."/>
            <person name="Thomas B.C."/>
            <person name="Singh A."/>
            <person name="Wilkins M.J."/>
            <person name="Karaoz U."/>
            <person name="Brodie E.L."/>
            <person name="Williams K.H."/>
            <person name="Hubbard S.S."/>
            <person name="Banfield J.F."/>
        </authorList>
    </citation>
    <scope>NUCLEOTIDE SEQUENCE [LARGE SCALE GENOMIC DNA]</scope>
</reference>
<evidence type="ECO:0000256" key="1">
    <source>
        <dbReference type="ARBA" id="ARBA00003237"/>
    </source>
</evidence>
<dbReference type="PIRSF" id="PIRSF006250">
    <property type="entry name" value="NadC_ModD"/>
    <property type="match status" value="1"/>
</dbReference>
<dbReference type="SUPFAM" id="SSF54675">
    <property type="entry name" value="Nicotinate/Quinolinate PRTase N-terminal domain-like"/>
    <property type="match status" value="1"/>
</dbReference>
<dbReference type="GO" id="GO:0004514">
    <property type="term" value="F:nicotinate-nucleotide diphosphorylase (carboxylating) activity"/>
    <property type="evidence" value="ECO:0007669"/>
    <property type="project" value="UniProtKB-EC"/>
</dbReference>
<dbReference type="Proteomes" id="UP000176480">
    <property type="component" value="Unassembled WGS sequence"/>
</dbReference>
<dbReference type="Gene3D" id="3.90.1170.20">
    <property type="entry name" value="Quinolinate phosphoribosyl transferase, N-terminal domain"/>
    <property type="match status" value="1"/>
</dbReference>
<name>A0A1F7J7Y1_9BACT</name>
<dbReference type="InterPro" id="IPR013785">
    <property type="entry name" value="Aldolase_TIM"/>
</dbReference>
<evidence type="ECO:0000256" key="3">
    <source>
        <dbReference type="ARBA" id="ARBA00009400"/>
    </source>
</evidence>
<sequence>MQPTASIFQKKLIREVISLALREDIGQGDVTSHWILRKDLIIKGRIVAHEEGVIAGLQIASQVFLTVDKHTRFINKVKDGSTVLKGTVVAVVGGPAVSILSAERTALNFLQRMSGIATMTRQLVQKIRKTKARILDTRKTAPGLRSIDKLAVYMGGGQNHRFGLYDMVLIKDNHIKSAGSISRAIQLIQNRNHQRIKVEVEVENLTQLKEVLSEKIDIIMLDNMSFIEIKKAVAIVNGKFKLEVSGGINNSNILQIAQTGVDYISIGGLTHSVKALDLSLDIL</sequence>
<dbReference type="STRING" id="1802067.A2966_01190"/>
<comment type="caution">
    <text evidence="15">The sequence shown here is derived from an EMBL/GenBank/DDBJ whole genome shotgun (WGS) entry which is preliminary data.</text>
</comment>
<evidence type="ECO:0000256" key="6">
    <source>
        <dbReference type="ARBA" id="ARBA00022642"/>
    </source>
</evidence>
<dbReference type="FunFam" id="3.90.1170.20:FF:000001">
    <property type="entry name" value="Nicotinate-nucleotide diphosphorylase (Carboxylating)"/>
    <property type="match status" value="1"/>
</dbReference>
<evidence type="ECO:0000256" key="11">
    <source>
        <dbReference type="ARBA" id="ARBA00069173"/>
    </source>
</evidence>
<comment type="function">
    <text evidence="1">Involved in the catabolism of quinolinic acid (QA).</text>
</comment>
<evidence type="ECO:0000256" key="5">
    <source>
        <dbReference type="ARBA" id="ARBA00011944"/>
    </source>
</evidence>
<evidence type="ECO:0000256" key="8">
    <source>
        <dbReference type="ARBA" id="ARBA00022679"/>
    </source>
</evidence>
<dbReference type="InterPro" id="IPR002638">
    <property type="entry name" value="Quinolinate_PRibosylTrfase_C"/>
</dbReference>
<evidence type="ECO:0000256" key="10">
    <source>
        <dbReference type="ARBA" id="ARBA00047445"/>
    </source>
</evidence>
<keyword evidence="7 12" id="KW-0328">Glycosyltransferase</keyword>
<accession>A0A1F7J7Y1</accession>